<dbReference type="InterPro" id="IPR029068">
    <property type="entry name" value="Glyas_Bleomycin-R_OHBP_Dase"/>
</dbReference>
<sequence length="150" mass="16261">MSPWKGRLWGGRWAYAPHMTSLISGLDHVQVEAPAGCEADARAFFGEFLGLPELAKPGALRSRGGVWFGLPDGRQLHVGVTPDFVPREKGHPALRCADLAAFRARCGAHGVPFRADEEAGVPRVFLRDPFGNRLEVVQGAHESVPTDPAR</sequence>
<evidence type="ECO:0000313" key="3">
    <source>
        <dbReference type="Proteomes" id="UP001064971"/>
    </source>
</evidence>
<dbReference type="PANTHER" id="PTHR39175">
    <property type="entry name" value="FAMILY PROTEIN, PUTATIVE (AFU_ORTHOLOGUE AFUA_3G15060)-RELATED"/>
    <property type="match status" value="1"/>
</dbReference>
<protein>
    <submittedName>
        <fullName evidence="2">Glyoxalase</fullName>
    </submittedName>
</protein>
<proteinExistence type="predicted"/>
<accession>A0ABM8AF82</accession>
<gene>
    <name evidence="2" type="ORF">DAETH_24200</name>
</gene>
<reference evidence="2" key="1">
    <citation type="submission" date="2022-07" db="EMBL/GenBank/DDBJ databases">
        <title>Complete Genome Sequence of the Radioresistant Bacterium Deinococcus aetherius ST0316, Isolated from the Air Dust collected in Lower Stratosphere above Japan.</title>
        <authorList>
            <person name="Satoh K."/>
            <person name="Hagiwara K."/>
            <person name="Katsumata K."/>
            <person name="Kubo A."/>
            <person name="Yokobori S."/>
            <person name="Yamagishi A."/>
            <person name="Oono Y."/>
            <person name="Narumi I."/>
        </authorList>
    </citation>
    <scope>NUCLEOTIDE SEQUENCE</scope>
    <source>
        <strain evidence="2">ST0316</strain>
    </source>
</reference>
<dbReference type="Gene3D" id="3.10.180.10">
    <property type="entry name" value="2,3-Dihydroxybiphenyl 1,2-Dioxygenase, domain 1"/>
    <property type="match status" value="1"/>
</dbReference>
<evidence type="ECO:0000259" key="1">
    <source>
        <dbReference type="PROSITE" id="PS51819"/>
    </source>
</evidence>
<dbReference type="Proteomes" id="UP001064971">
    <property type="component" value="Chromosome"/>
</dbReference>
<keyword evidence="3" id="KW-1185">Reference proteome</keyword>
<dbReference type="EMBL" id="AP026560">
    <property type="protein sequence ID" value="BDP42451.1"/>
    <property type="molecule type" value="Genomic_DNA"/>
</dbReference>
<dbReference type="InterPro" id="IPR037523">
    <property type="entry name" value="VOC_core"/>
</dbReference>
<name>A0ABM8AF82_9DEIO</name>
<dbReference type="SUPFAM" id="SSF54593">
    <property type="entry name" value="Glyoxalase/Bleomycin resistance protein/Dihydroxybiphenyl dioxygenase"/>
    <property type="match status" value="1"/>
</dbReference>
<evidence type="ECO:0000313" key="2">
    <source>
        <dbReference type="EMBL" id="BDP42451.1"/>
    </source>
</evidence>
<organism evidence="2 3">
    <name type="scientific">Deinococcus aetherius</name>
    <dbReference type="NCBI Taxonomy" id="200252"/>
    <lineage>
        <taxon>Bacteria</taxon>
        <taxon>Thermotogati</taxon>
        <taxon>Deinococcota</taxon>
        <taxon>Deinococci</taxon>
        <taxon>Deinococcales</taxon>
        <taxon>Deinococcaceae</taxon>
        <taxon>Deinococcus</taxon>
    </lineage>
</organism>
<dbReference type="PROSITE" id="PS51819">
    <property type="entry name" value="VOC"/>
    <property type="match status" value="1"/>
</dbReference>
<feature type="domain" description="VOC" evidence="1">
    <location>
        <begin position="25"/>
        <end position="139"/>
    </location>
</feature>
<dbReference type="PANTHER" id="PTHR39175:SF1">
    <property type="entry name" value="FAMILY PROTEIN, PUTATIVE (AFU_ORTHOLOGUE AFUA_3G15060)-RELATED"/>
    <property type="match status" value="1"/>
</dbReference>